<dbReference type="RefSeq" id="WP_307254528.1">
    <property type="nucleotide sequence ID" value="NZ_JAUSTO010000007.1"/>
</dbReference>
<feature type="chain" id="PRO_5042150611" evidence="1">
    <location>
        <begin position="27"/>
        <end position="231"/>
    </location>
</feature>
<comment type="caution">
    <text evidence="2">The sequence shown here is derived from an EMBL/GenBank/DDBJ whole genome shotgun (WGS) entry which is preliminary data.</text>
</comment>
<feature type="signal peptide" evidence="1">
    <location>
        <begin position="1"/>
        <end position="26"/>
    </location>
</feature>
<dbReference type="AlphaFoldDB" id="A0AAE4AM32"/>
<dbReference type="SUPFAM" id="SSF69360">
    <property type="entry name" value="Cell wall binding repeat"/>
    <property type="match status" value="1"/>
</dbReference>
<name>A0AAE4AM32_9FIRM</name>
<evidence type="ECO:0000313" key="3">
    <source>
        <dbReference type="Proteomes" id="UP001241537"/>
    </source>
</evidence>
<accession>A0AAE4AM32</accession>
<evidence type="ECO:0000313" key="2">
    <source>
        <dbReference type="EMBL" id="MDQ0152711.1"/>
    </source>
</evidence>
<organism evidence="2 3">
    <name type="scientific">Moryella indoligenes</name>
    <dbReference type="NCBI Taxonomy" id="371674"/>
    <lineage>
        <taxon>Bacteria</taxon>
        <taxon>Bacillati</taxon>
        <taxon>Bacillota</taxon>
        <taxon>Clostridia</taxon>
        <taxon>Lachnospirales</taxon>
        <taxon>Lachnospiraceae</taxon>
        <taxon>Moryella</taxon>
    </lineage>
</organism>
<sequence length="231" mass="26117">MKIRRGLLVTAALAVFSLTAALPAYAKGWVRGAAWDSWWYDLGDSHWLADGWYWIDSNGDGLAECYCFGRDGYLLVDCVTEEGYMLNRDGMWVENGVVQRRGIAPGGVQLAGELAERISQMPLGTYAHSRVTFSNGDSDPTPNGMLVDIVSAKDDEVSLIMRELQGDSPEHMEWLRMPFRFIKTGNGYFEADNFGNLMRAYFYPSARLIRIENLFEGELCWTDYYSLQLSD</sequence>
<dbReference type="Proteomes" id="UP001241537">
    <property type="component" value="Unassembled WGS sequence"/>
</dbReference>
<protein>
    <submittedName>
        <fullName evidence="2">Uncharacterized protein</fullName>
    </submittedName>
</protein>
<reference evidence="2" key="1">
    <citation type="submission" date="2023-07" db="EMBL/GenBank/DDBJ databases">
        <title>Genomic Encyclopedia of Type Strains, Phase IV (KMG-IV): sequencing the most valuable type-strain genomes for metagenomic binning, comparative biology and taxonomic classification.</title>
        <authorList>
            <person name="Goeker M."/>
        </authorList>
    </citation>
    <scope>NUCLEOTIDE SEQUENCE</scope>
    <source>
        <strain evidence="2">DSM 19659</strain>
    </source>
</reference>
<evidence type="ECO:0000256" key="1">
    <source>
        <dbReference type="SAM" id="SignalP"/>
    </source>
</evidence>
<proteinExistence type="predicted"/>
<dbReference type="Gene3D" id="2.10.270.10">
    <property type="entry name" value="Cholin Binding"/>
    <property type="match status" value="1"/>
</dbReference>
<keyword evidence="1" id="KW-0732">Signal</keyword>
<gene>
    <name evidence="2" type="ORF">J2S20_001405</name>
</gene>
<dbReference type="EMBL" id="JAUSTO010000007">
    <property type="protein sequence ID" value="MDQ0152711.1"/>
    <property type="molecule type" value="Genomic_DNA"/>
</dbReference>
<keyword evidence="3" id="KW-1185">Reference proteome</keyword>